<proteinExistence type="predicted"/>
<name>A0A839EPY8_9GAMM</name>
<dbReference type="AlphaFoldDB" id="A0A839EPY8"/>
<feature type="compositionally biased region" description="Polar residues" evidence="1">
    <location>
        <begin position="35"/>
        <end position="45"/>
    </location>
</feature>
<evidence type="ECO:0000256" key="1">
    <source>
        <dbReference type="SAM" id="MobiDB-lite"/>
    </source>
</evidence>
<protein>
    <submittedName>
        <fullName evidence="2">Uncharacterized protein</fullName>
    </submittedName>
</protein>
<dbReference type="Proteomes" id="UP000550401">
    <property type="component" value="Unassembled WGS sequence"/>
</dbReference>
<dbReference type="RefSeq" id="WP_182529473.1">
    <property type="nucleotide sequence ID" value="NZ_JACGXL010000001.1"/>
</dbReference>
<keyword evidence="3" id="KW-1185">Reference proteome</keyword>
<dbReference type="EMBL" id="JACGXL010000001">
    <property type="protein sequence ID" value="MBA8886387.1"/>
    <property type="molecule type" value="Genomic_DNA"/>
</dbReference>
<accession>A0A839EPY8</accession>
<gene>
    <name evidence="2" type="ORF">FHW12_000578</name>
</gene>
<comment type="caution">
    <text evidence="2">The sequence shown here is derived from an EMBL/GenBank/DDBJ whole genome shotgun (WGS) entry which is preliminary data.</text>
</comment>
<reference evidence="2 3" key="1">
    <citation type="submission" date="2020-07" db="EMBL/GenBank/DDBJ databases">
        <title>Genomic Encyclopedia of Type Strains, Phase IV (KMG-V): Genome sequencing to study the core and pangenomes of soil and plant-associated prokaryotes.</title>
        <authorList>
            <person name="Whitman W."/>
        </authorList>
    </citation>
    <scope>NUCLEOTIDE SEQUENCE [LARGE SCALE GENOMIC DNA]</scope>
    <source>
        <strain evidence="2 3">RH2WT43</strain>
    </source>
</reference>
<feature type="region of interest" description="Disordered" evidence="1">
    <location>
        <begin position="1"/>
        <end position="45"/>
    </location>
</feature>
<sequence length="45" mass="4789">MYPRSLGDAAEMLDAIEHRPEENDAASMGPGSPPLRTTTRSTMAG</sequence>
<organism evidence="2 3">
    <name type="scientific">Dokdonella fugitiva</name>
    <dbReference type="NCBI Taxonomy" id="328517"/>
    <lineage>
        <taxon>Bacteria</taxon>
        <taxon>Pseudomonadati</taxon>
        <taxon>Pseudomonadota</taxon>
        <taxon>Gammaproteobacteria</taxon>
        <taxon>Lysobacterales</taxon>
        <taxon>Rhodanobacteraceae</taxon>
        <taxon>Dokdonella</taxon>
    </lineage>
</organism>
<evidence type="ECO:0000313" key="2">
    <source>
        <dbReference type="EMBL" id="MBA8886387.1"/>
    </source>
</evidence>
<evidence type="ECO:0000313" key="3">
    <source>
        <dbReference type="Proteomes" id="UP000550401"/>
    </source>
</evidence>